<organism evidence="3 4">
    <name type="scientific">Clathrus columnatus</name>
    <dbReference type="NCBI Taxonomy" id="1419009"/>
    <lineage>
        <taxon>Eukaryota</taxon>
        <taxon>Fungi</taxon>
        <taxon>Dikarya</taxon>
        <taxon>Basidiomycota</taxon>
        <taxon>Agaricomycotina</taxon>
        <taxon>Agaricomycetes</taxon>
        <taxon>Phallomycetidae</taxon>
        <taxon>Phallales</taxon>
        <taxon>Clathraceae</taxon>
        <taxon>Clathrus</taxon>
    </lineage>
</organism>
<feature type="compositionally biased region" description="Low complexity" evidence="1">
    <location>
        <begin position="362"/>
        <end position="381"/>
    </location>
</feature>
<evidence type="ECO:0000313" key="3">
    <source>
        <dbReference type="EMBL" id="GJJ10619.1"/>
    </source>
</evidence>
<feature type="region of interest" description="Disordered" evidence="1">
    <location>
        <begin position="247"/>
        <end position="266"/>
    </location>
</feature>
<keyword evidence="2" id="KW-0812">Transmembrane</keyword>
<feature type="compositionally biased region" description="Basic and acidic residues" evidence="1">
    <location>
        <begin position="430"/>
        <end position="449"/>
    </location>
</feature>
<feature type="region of interest" description="Disordered" evidence="1">
    <location>
        <begin position="271"/>
        <end position="381"/>
    </location>
</feature>
<reference evidence="3" key="1">
    <citation type="submission" date="2021-10" db="EMBL/GenBank/DDBJ databases">
        <title>De novo Genome Assembly of Clathrus columnatus (Basidiomycota, Fungi) Using Illumina and Nanopore Sequence Data.</title>
        <authorList>
            <person name="Ogiso-Tanaka E."/>
            <person name="Itagaki H."/>
            <person name="Hosoya T."/>
            <person name="Hosaka K."/>
        </authorList>
    </citation>
    <scope>NUCLEOTIDE SEQUENCE</scope>
    <source>
        <strain evidence="3">MO-923</strain>
    </source>
</reference>
<gene>
    <name evidence="3" type="ORF">Clacol_004846</name>
</gene>
<feature type="region of interest" description="Disordered" evidence="1">
    <location>
        <begin position="1"/>
        <end position="62"/>
    </location>
</feature>
<feature type="compositionally biased region" description="Basic and acidic residues" evidence="1">
    <location>
        <begin position="338"/>
        <end position="354"/>
    </location>
</feature>
<dbReference type="AlphaFoldDB" id="A0AAV5A7M6"/>
<dbReference type="Proteomes" id="UP001050691">
    <property type="component" value="Unassembled WGS sequence"/>
</dbReference>
<sequence length="481" mass="50996">MRPTPVQQRSSPRSIIGGPGPVAGRASDLPFPVGPSLPGSIMSLPPSSSLSSSSSTPSPSASNPPSLNWAFSAIPNAVTCNTISINWTIFNSPSQLQSIYSSPSISSGIDLDITISAFGTSSITSVKGNGNAADLLGSGGIEWLVNVPAGEYDLLGVVKVENTDTLVLGLVPPIGTAFSVHEGDDDSCIDNQAGAAAANPTPTIANNNNNNAALVGGVVGGILGFVALCLAALLYILYFKRRHRRRRAGSSVHERPNKGWNGLTSVGSVVSTTKQDAEKHHHRHHQQHSSFSQIVQEPGSPLGSPPSVELAHFGLPPTYPGPNSDPFATPISPGTPRSHSELGHAQDHHHHDQDDINESIKSSSTSPSLTHASLSPPASLSSTLVLSTQTNINKRGSHHSRKPVPTYDELNLTLEEREALGQSQQQQQQQEEHNAATDDPDTQHAHARELYQNLRSKSSGHLKDETFVHYLIPDPPLEIVD</sequence>
<evidence type="ECO:0000256" key="1">
    <source>
        <dbReference type="SAM" id="MobiDB-lite"/>
    </source>
</evidence>
<feature type="transmembrane region" description="Helical" evidence="2">
    <location>
        <begin position="212"/>
        <end position="238"/>
    </location>
</feature>
<comment type="caution">
    <text evidence="3">The sequence shown here is derived from an EMBL/GenBank/DDBJ whole genome shotgun (WGS) entry which is preliminary data.</text>
</comment>
<keyword evidence="4" id="KW-1185">Reference proteome</keyword>
<evidence type="ECO:0000313" key="4">
    <source>
        <dbReference type="Proteomes" id="UP001050691"/>
    </source>
</evidence>
<keyword evidence="2" id="KW-1133">Transmembrane helix</keyword>
<dbReference type="EMBL" id="BPWL01000005">
    <property type="protein sequence ID" value="GJJ10619.1"/>
    <property type="molecule type" value="Genomic_DNA"/>
</dbReference>
<proteinExistence type="predicted"/>
<name>A0AAV5A7M6_9AGAM</name>
<feature type="region of interest" description="Disordered" evidence="1">
    <location>
        <begin position="419"/>
        <end position="459"/>
    </location>
</feature>
<evidence type="ECO:0000256" key="2">
    <source>
        <dbReference type="SAM" id="Phobius"/>
    </source>
</evidence>
<feature type="compositionally biased region" description="Low complexity" evidence="1">
    <location>
        <begin position="36"/>
        <end position="62"/>
    </location>
</feature>
<protein>
    <submittedName>
        <fullName evidence="3">Uncharacterized protein</fullName>
    </submittedName>
</protein>
<keyword evidence="2" id="KW-0472">Membrane</keyword>
<feature type="compositionally biased region" description="Polar residues" evidence="1">
    <location>
        <begin position="1"/>
        <end position="13"/>
    </location>
</feature>
<accession>A0AAV5A7M6</accession>